<protein>
    <submittedName>
        <fullName evidence="1">Uncharacterized protein</fullName>
    </submittedName>
</protein>
<reference evidence="1 3" key="2">
    <citation type="submission" date="2016-02" db="EMBL/GenBank/DDBJ databases">
        <title>Complete Genome Sequence of Propionibacterium acidipropionici ATCC 55737.</title>
        <authorList>
            <person name="Luna Flores C.H."/>
            <person name="Nielsen L.K."/>
            <person name="Marcellin E."/>
        </authorList>
    </citation>
    <scope>NUCLEOTIDE SEQUENCE [LARGE SCALE GENOMIC DNA]</scope>
    <source>
        <strain evidence="1 3">ATCC 55737</strain>
    </source>
</reference>
<dbReference type="EMBL" id="CP015970">
    <property type="protein sequence ID" value="AOZ46365.1"/>
    <property type="molecule type" value="Genomic_DNA"/>
</dbReference>
<dbReference type="Proteomes" id="UP000075221">
    <property type="component" value="Chromosome"/>
</dbReference>
<accession>A0AAC8YDS8</accession>
<dbReference type="Proteomes" id="UP000178666">
    <property type="component" value="Chromosome"/>
</dbReference>
<evidence type="ECO:0000313" key="2">
    <source>
        <dbReference type="EMBL" id="AOZ46365.1"/>
    </source>
</evidence>
<reference evidence="2 4" key="1">
    <citation type="journal article" date="2016" name="Plant Dis.">
        <title>Improved production of propionic acid using genome shuffling.</title>
        <authorList>
            <person name="Luna-Flores C.H."/>
            <person name="Palfreyman R.W."/>
            <person name="Kromer J.O."/>
            <person name="Nielsen L.K."/>
            <person name="Marcellin E."/>
        </authorList>
    </citation>
    <scope>NUCLEOTIDE SEQUENCE [LARGE SCALE GENOMIC DNA]</scope>
    <source>
        <strain evidence="2 4">F3E8</strain>
    </source>
</reference>
<dbReference type="RefSeq" id="WP_062819220.1">
    <property type="nucleotide sequence ID" value="NZ_CP014352.1"/>
</dbReference>
<evidence type="ECO:0000313" key="1">
    <source>
        <dbReference type="EMBL" id="AMS04881.1"/>
    </source>
</evidence>
<organism evidence="1 3">
    <name type="scientific">Acidipropionibacterium acidipropionici</name>
    <dbReference type="NCBI Taxonomy" id="1748"/>
    <lineage>
        <taxon>Bacteria</taxon>
        <taxon>Bacillati</taxon>
        <taxon>Actinomycetota</taxon>
        <taxon>Actinomycetes</taxon>
        <taxon>Propionibacteriales</taxon>
        <taxon>Propionibacteriaceae</taxon>
        <taxon>Acidipropionibacterium</taxon>
    </lineage>
</organism>
<dbReference type="EMBL" id="CP014352">
    <property type="protein sequence ID" value="AMS04881.1"/>
    <property type="molecule type" value="Genomic_DNA"/>
</dbReference>
<dbReference type="AlphaFoldDB" id="A0AAC8YDS8"/>
<sequence>MARSSVSATSKSSPGARVRLITAAVAAGLPVARDLWALVNKDDRAAQAIRNTWTKARDGVGSRTPLGHAEATLDAVVDFANGSEHADAHRWLTTSDEIRSRLALVKMQKGRERRLGVKEIRRRSEELLSEVITATA</sequence>
<proteinExistence type="predicted"/>
<evidence type="ECO:0000313" key="3">
    <source>
        <dbReference type="Proteomes" id="UP000075221"/>
    </source>
</evidence>
<keyword evidence="4" id="KW-1185">Reference proteome</keyword>
<evidence type="ECO:0000313" key="4">
    <source>
        <dbReference type="Proteomes" id="UP000178666"/>
    </source>
</evidence>
<gene>
    <name evidence="2" type="ORF">A8L58_06175</name>
    <name evidence="1" type="ORF">AXH35_04710</name>
</gene>
<name>A0AAC8YDS8_9ACTN</name>